<accession>A0ABW6T4J1</accession>
<dbReference type="InterPro" id="IPR051677">
    <property type="entry name" value="AfsR-DnrI-RedD_regulator"/>
</dbReference>
<dbReference type="SMART" id="SM01043">
    <property type="entry name" value="BTAD"/>
    <property type="match status" value="1"/>
</dbReference>
<feature type="domain" description="OmpR/PhoB-type" evidence="6">
    <location>
        <begin position="2"/>
        <end position="98"/>
    </location>
</feature>
<comment type="caution">
    <text evidence="7">The sequence shown here is derived from an EMBL/GenBank/DDBJ whole genome shotgun (WGS) entry which is preliminary data.</text>
</comment>
<dbReference type="SMART" id="SM00862">
    <property type="entry name" value="Trans_reg_C"/>
    <property type="match status" value="1"/>
</dbReference>
<dbReference type="RefSeq" id="WP_387418129.1">
    <property type="nucleotide sequence ID" value="NZ_JBIASD010000060.1"/>
</dbReference>
<dbReference type="PANTHER" id="PTHR35807:SF1">
    <property type="entry name" value="TRANSCRIPTIONAL REGULATOR REDD"/>
    <property type="match status" value="1"/>
</dbReference>
<keyword evidence="4" id="KW-0804">Transcription</keyword>
<organism evidence="7 8">
    <name type="scientific">Microtetraspora malaysiensis</name>
    <dbReference type="NCBI Taxonomy" id="161358"/>
    <lineage>
        <taxon>Bacteria</taxon>
        <taxon>Bacillati</taxon>
        <taxon>Actinomycetota</taxon>
        <taxon>Actinomycetes</taxon>
        <taxon>Streptosporangiales</taxon>
        <taxon>Streptosporangiaceae</taxon>
        <taxon>Microtetraspora</taxon>
    </lineage>
</organism>
<dbReference type="EMBL" id="JBIASD010000060">
    <property type="protein sequence ID" value="MFF3671982.1"/>
    <property type="molecule type" value="Genomic_DNA"/>
</dbReference>
<protein>
    <submittedName>
        <fullName evidence="7">BTAD domain-containing putative transcriptional regulator</fullName>
    </submittedName>
</protein>
<dbReference type="SUPFAM" id="SSF52540">
    <property type="entry name" value="P-loop containing nucleoside triphosphate hydrolases"/>
    <property type="match status" value="1"/>
</dbReference>
<dbReference type="InterPro" id="IPR005158">
    <property type="entry name" value="BTAD"/>
</dbReference>
<dbReference type="Proteomes" id="UP001602013">
    <property type="component" value="Unassembled WGS sequence"/>
</dbReference>
<keyword evidence="3 5" id="KW-0238">DNA-binding</keyword>
<feature type="DNA-binding region" description="OmpR/PhoB-type" evidence="5">
    <location>
        <begin position="2"/>
        <end position="98"/>
    </location>
</feature>
<gene>
    <name evidence="7" type="ORF">ACFYXI_41020</name>
</gene>
<dbReference type="InterPro" id="IPR036388">
    <property type="entry name" value="WH-like_DNA-bd_sf"/>
</dbReference>
<comment type="similarity">
    <text evidence="1">Belongs to the AfsR/DnrI/RedD regulatory family.</text>
</comment>
<keyword evidence="8" id="KW-1185">Reference proteome</keyword>
<dbReference type="Pfam" id="PF03704">
    <property type="entry name" value="BTAD"/>
    <property type="match status" value="1"/>
</dbReference>
<evidence type="ECO:0000256" key="2">
    <source>
        <dbReference type="ARBA" id="ARBA00023015"/>
    </source>
</evidence>
<evidence type="ECO:0000313" key="7">
    <source>
        <dbReference type="EMBL" id="MFF3671982.1"/>
    </source>
</evidence>
<dbReference type="SUPFAM" id="SSF46894">
    <property type="entry name" value="C-terminal effector domain of the bipartite response regulators"/>
    <property type="match status" value="1"/>
</dbReference>
<dbReference type="InterPro" id="IPR011990">
    <property type="entry name" value="TPR-like_helical_dom_sf"/>
</dbReference>
<dbReference type="Gene3D" id="1.10.10.10">
    <property type="entry name" value="Winged helix-like DNA-binding domain superfamily/Winged helix DNA-binding domain"/>
    <property type="match status" value="1"/>
</dbReference>
<sequence length="720" mass="75451">MVGTERDTGLRFSALGPLEVRQDGRLIEIGGQRLRALLTALLLDAGRAVPVDALVARVWENSPPSGVGNALQALVSRLRAAIDRELVAAHPSGYRLAVSPELVDVHVFTRLCGEGGRALAAGDAPSAARTLRDALALWRGPALPDLPDGAPEAARLDDLRIAATEDRIDADLALGRHGAVLPELRAFITAHPLRERLRGQFMRALYASGRQVEALAAYEDARAAFADLLGADPSPRLAELHLAVLRREPLPHNGSAPAVAGEERPVALQARVAAVPESPAAPGSPNALESPVIPPVADARPRSAPAAAKGNLRARLTSFVGRETDVERVGGLLDAHRLVTLLGPGGAGKTRLAVETAEQLSSGVPDGAWLVELASLRDPDEIAQTALEGVGSLVELLAPSPLHPIVALARPVLSLFLRHTDTVDAHLAELLAAPDPWLVAVAHLFRGHLHFNSGRVPQGEADVAAALAGFRLTGDRWGVANSLSALAEVKAIRGDNAGAIPIMREAIALVDEIGASNDTPYMRSQLATALNATGDRAGAHMVLDEAERICAAGDDVVSLAGLGLVRGEFAREDGDLDLARRHYAEAVWQIDGPVVQPPQFRALVHASLGLLAEQEGDAARSRRMHAAAMEAAITAEDGPVIGRVLIGRAGLALLDGDPELAARLLGSAAAMRGVDEVVAFDHSRITAAARAALGPEEFSRAYERGRATPLDDMVAAVFAG</sequence>
<dbReference type="PANTHER" id="PTHR35807">
    <property type="entry name" value="TRANSCRIPTIONAL REGULATOR REDD-RELATED"/>
    <property type="match status" value="1"/>
</dbReference>
<name>A0ABW6T4J1_9ACTN</name>
<dbReference type="Pfam" id="PF00486">
    <property type="entry name" value="Trans_reg_C"/>
    <property type="match status" value="1"/>
</dbReference>
<reference evidence="7 8" key="1">
    <citation type="submission" date="2024-10" db="EMBL/GenBank/DDBJ databases">
        <title>The Natural Products Discovery Center: Release of the First 8490 Sequenced Strains for Exploring Actinobacteria Biosynthetic Diversity.</title>
        <authorList>
            <person name="Kalkreuter E."/>
            <person name="Kautsar S.A."/>
            <person name="Yang D."/>
            <person name="Bader C.D."/>
            <person name="Teijaro C.N."/>
            <person name="Fluegel L."/>
            <person name="Davis C.M."/>
            <person name="Simpson J.R."/>
            <person name="Lauterbach L."/>
            <person name="Steele A.D."/>
            <person name="Gui C."/>
            <person name="Meng S."/>
            <person name="Li G."/>
            <person name="Viehrig K."/>
            <person name="Ye F."/>
            <person name="Su P."/>
            <person name="Kiefer A.F."/>
            <person name="Nichols A."/>
            <person name="Cepeda A.J."/>
            <person name="Yan W."/>
            <person name="Fan B."/>
            <person name="Jiang Y."/>
            <person name="Adhikari A."/>
            <person name="Zheng C.-J."/>
            <person name="Schuster L."/>
            <person name="Cowan T.M."/>
            <person name="Smanski M.J."/>
            <person name="Chevrette M.G."/>
            <person name="De Carvalho L.P.S."/>
            <person name="Shen B."/>
        </authorList>
    </citation>
    <scope>NUCLEOTIDE SEQUENCE [LARGE SCALE GENOMIC DNA]</scope>
    <source>
        <strain evidence="7 8">NPDC002173</strain>
    </source>
</reference>
<evidence type="ECO:0000256" key="5">
    <source>
        <dbReference type="PROSITE-ProRule" id="PRU01091"/>
    </source>
</evidence>
<evidence type="ECO:0000256" key="3">
    <source>
        <dbReference type="ARBA" id="ARBA00023125"/>
    </source>
</evidence>
<evidence type="ECO:0000259" key="6">
    <source>
        <dbReference type="PROSITE" id="PS51755"/>
    </source>
</evidence>
<evidence type="ECO:0000313" key="8">
    <source>
        <dbReference type="Proteomes" id="UP001602013"/>
    </source>
</evidence>
<evidence type="ECO:0000256" key="4">
    <source>
        <dbReference type="ARBA" id="ARBA00023163"/>
    </source>
</evidence>
<dbReference type="InterPro" id="IPR016032">
    <property type="entry name" value="Sig_transdc_resp-reg_C-effctor"/>
</dbReference>
<evidence type="ECO:0000256" key="1">
    <source>
        <dbReference type="ARBA" id="ARBA00005820"/>
    </source>
</evidence>
<keyword evidence="2" id="KW-0805">Transcription regulation</keyword>
<dbReference type="CDD" id="cd15831">
    <property type="entry name" value="BTAD"/>
    <property type="match status" value="1"/>
</dbReference>
<dbReference type="SUPFAM" id="SSF48452">
    <property type="entry name" value="TPR-like"/>
    <property type="match status" value="2"/>
</dbReference>
<dbReference type="InterPro" id="IPR027417">
    <property type="entry name" value="P-loop_NTPase"/>
</dbReference>
<dbReference type="Gene3D" id="3.40.50.300">
    <property type="entry name" value="P-loop containing nucleotide triphosphate hydrolases"/>
    <property type="match status" value="1"/>
</dbReference>
<dbReference type="PROSITE" id="PS51755">
    <property type="entry name" value="OMPR_PHOB"/>
    <property type="match status" value="1"/>
</dbReference>
<dbReference type="Gene3D" id="1.25.40.10">
    <property type="entry name" value="Tetratricopeptide repeat domain"/>
    <property type="match status" value="2"/>
</dbReference>
<proteinExistence type="inferred from homology"/>
<dbReference type="InterPro" id="IPR001867">
    <property type="entry name" value="OmpR/PhoB-type_DNA-bd"/>
</dbReference>